<gene>
    <name evidence="1" type="ORF">SI65_08412</name>
</gene>
<sequence length="268" mass="31916">MDSITLKYFRLILLVAHDTLENLSTSQANDPTLTSLISRIRNPTTSNTRSVNYTAASRELRSLLESHGLLEEQQQQKQVLPNIAISEPPHSELYDGSVECPGHPARCRCCVCCRRRERRHREYVRRHNCRHPNPFNWHLFYDDYDNLELERNPERDQDERRLLHIADVRHWHRQDEIRPSQPLIRDQALGLALAIGKGREMHRRRAREERIRAEKEAALRRMRLDRMRSLAKVALPNQYVMSVRPRIRSHRQMRQFKRSRARHLAFMS</sequence>
<reference evidence="1 2" key="1">
    <citation type="journal article" date="2016" name="BMC Genomics">
        <title>Comparative genomic and transcriptomic analyses of the Fuzhuan brick tea-fermentation fungus Aspergillus cristatus.</title>
        <authorList>
            <person name="Ge Y."/>
            <person name="Wang Y."/>
            <person name="Liu Y."/>
            <person name="Tan Y."/>
            <person name="Ren X."/>
            <person name="Zhang X."/>
            <person name="Hyde K.D."/>
            <person name="Liu Y."/>
            <person name="Liu Z."/>
        </authorList>
    </citation>
    <scope>NUCLEOTIDE SEQUENCE [LARGE SCALE GENOMIC DNA]</scope>
    <source>
        <strain evidence="1 2">GZAAS20.1005</strain>
    </source>
</reference>
<evidence type="ECO:0000313" key="1">
    <source>
        <dbReference type="EMBL" id="ODM15978.1"/>
    </source>
</evidence>
<accession>A0A1E3B518</accession>
<dbReference type="AlphaFoldDB" id="A0A1E3B518"/>
<proteinExistence type="predicted"/>
<dbReference type="EMBL" id="JXNT01000013">
    <property type="protein sequence ID" value="ODM15978.1"/>
    <property type="molecule type" value="Genomic_DNA"/>
</dbReference>
<protein>
    <submittedName>
        <fullName evidence="1">Uncharacterized protein</fullName>
    </submittedName>
</protein>
<keyword evidence="2" id="KW-1185">Reference proteome</keyword>
<dbReference type="VEuPathDB" id="FungiDB:SI65_08412"/>
<evidence type="ECO:0000313" key="2">
    <source>
        <dbReference type="Proteomes" id="UP000094569"/>
    </source>
</evidence>
<name>A0A1E3B518_ASPCR</name>
<comment type="caution">
    <text evidence="1">The sequence shown here is derived from an EMBL/GenBank/DDBJ whole genome shotgun (WGS) entry which is preliminary data.</text>
</comment>
<dbReference type="Proteomes" id="UP000094569">
    <property type="component" value="Unassembled WGS sequence"/>
</dbReference>
<organism evidence="1 2">
    <name type="scientific">Aspergillus cristatus</name>
    <name type="common">Chinese Fuzhuan brick tea-fermentation fungus</name>
    <name type="synonym">Eurotium cristatum</name>
    <dbReference type="NCBI Taxonomy" id="573508"/>
    <lineage>
        <taxon>Eukaryota</taxon>
        <taxon>Fungi</taxon>
        <taxon>Dikarya</taxon>
        <taxon>Ascomycota</taxon>
        <taxon>Pezizomycotina</taxon>
        <taxon>Eurotiomycetes</taxon>
        <taxon>Eurotiomycetidae</taxon>
        <taxon>Eurotiales</taxon>
        <taxon>Aspergillaceae</taxon>
        <taxon>Aspergillus</taxon>
        <taxon>Aspergillus subgen. Aspergillus</taxon>
    </lineage>
</organism>